<keyword evidence="3" id="KW-1185">Reference proteome</keyword>
<dbReference type="Pfam" id="PF06912">
    <property type="entry name" value="DUF1275"/>
    <property type="match status" value="1"/>
</dbReference>
<protein>
    <submittedName>
        <fullName evidence="2">DUF1275 domain-containing protein</fullName>
    </submittedName>
</protein>
<reference evidence="2 3" key="1">
    <citation type="submission" date="2018-10" db="EMBL/GenBank/DDBJ databases">
        <title>Effects of UV and annual dynamics of microbial communities in freshwater RAS systems.</title>
        <authorList>
            <person name="Bekkelund A.K."/>
            <person name="Hansen B.R."/>
            <person name="Stokken H."/>
            <person name="Eriksen B.F."/>
            <person name="Kashulin N.A."/>
        </authorList>
    </citation>
    <scope>NUCLEOTIDE SEQUENCE [LARGE SCALE GENOMIC DNA]</scope>
    <source>
        <strain evidence="2 3">BHSEK</strain>
    </source>
</reference>
<feature type="transmembrane region" description="Helical" evidence="1">
    <location>
        <begin position="24"/>
        <end position="49"/>
    </location>
</feature>
<keyword evidence="1" id="KW-0472">Membrane</keyword>
<dbReference type="PANTHER" id="PTHR37314:SF5">
    <property type="entry name" value="SLR0142 PROTEIN"/>
    <property type="match status" value="1"/>
</dbReference>
<dbReference type="Proteomes" id="UP000279594">
    <property type="component" value="Chromosome"/>
</dbReference>
<gene>
    <name evidence="2" type="ORF">D9M09_21640</name>
</gene>
<keyword evidence="1" id="KW-1133">Transmembrane helix</keyword>
<dbReference type="PANTHER" id="PTHR37314">
    <property type="entry name" value="SLR0142 PROTEIN"/>
    <property type="match status" value="1"/>
</dbReference>
<dbReference type="RefSeq" id="WP_121671191.1">
    <property type="nucleotide sequence ID" value="NZ_CP033019.1"/>
</dbReference>
<evidence type="ECO:0000313" key="3">
    <source>
        <dbReference type="Proteomes" id="UP000279594"/>
    </source>
</evidence>
<feature type="transmembrane region" description="Helical" evidence="1">
    <location>
        <begin position="56"/>
        <end position="80"/>
    </location>
</feature>
<feature type="transmembrane region" description="Helical" evidence="1">
    <location>
        <begin position="86"/>
        <end position="109"/>
    </location>
</feature>
<organism evidence="2 3">
    <name type="scientific">Janthinobacterium agaricidamnosum</name>
    <dbReference type="NCBI Taxonomy" id="55508"/>
    <lineage>
        <taxon>Bacteria</taxon>
        <taxon>Pseudomonadati</taxon>
        <taxon>Pseudomonadota</taxon>
        <taxon>Betaproteobacteria</taxon>
        <taxon>Burkholderiales</taxon>
        <taxon>Oxalobacteraceae</taxon>
        <taxon>Janthinobacterium</taxon>
    </lineage>
</organism>
<feature type="transmembrane region" description="Helical" evidence="1">
    <location>
        <begin position="181"/>
        <end position="214"/>
    </location>
</feature>
<sequence length="232" mass="24035">MDQAPHSRLYGTSLGFLAGYVDTLGFIALFGLFTAHVTGNFVLIGAALAEPTRIPILLKILAFPAFIAGIVATRLMVLAIERRGGPALTLAFLLQWILLAGFMVFGVLAEPVGKEVGTLAMLAGLLGTAAMGVHSATSRLLLAHLAPTSMMTGNVTQIVLDTVDVLRGAADGGTRARCGKFFWPLLAFALGAIAAGFGYLVFGFAALAVPLALLGGLIVVEQRSGRTAVPVS</sequence>
<name>A0A3G2EJE2_9BURK</name>
<proteinExistence type="predicted"/>
<evidence type="ECO:0000313" key="2">
    <source>
        <dbReference type="EMBL" id="AYM79746.1"/>
    </source>
</evidence>
<accession>A0A3G2EJE2</accession>
<dbReference type="EMBL" id="CP033019">
    <property type="protein sequence ID" value="AYM79746.1"/>
    <property type="molecule type" value="Genomic_DNA"/>
</dbReference>
<keyword evidence="1" id="KW-0812">Transmembrane</keyword>
<dbReference type="AlphaFoldDB" id="A0A3G2EJE2"/>
<evidence type="ECO:0000256" key="1">
    <source>
        <dbReference type="SAM" id="Phobius"/>
    </source>
</evidence>
<dbReference type="InterPro" id="IPR010699">
    <property type="entry name" value="DUF1275"/>
</dbReference>
<feature type="transmembrane region" description="Helical" evidence="1">
    <location>
        <begin position="116"/>
        <end position="136"/>
    </location>
</feature>